<comment type="caution">
    <text evidence="3">The sequence shown here is derived from an EMBL/GenBank/DDBJ whole genome shotgun (WGS) entry which is preliminary data.</text>
</comment>
<sequence>MTKFLLIFFNIYIICSVLFHLVPSSPVPSRSVPSAYQTVPIGTAVTRTCPDHLSIQSESLVLGLLILKLIEFNCHSYSVDRVSLAVSSASSPSLHHPDNTTAQTTTIFSICHLSLTSLSPSRFDIPRTQTYITQPPHHPSSRFCVFPSFTEEDEIQILLVYSKEINKRMLDTVKSRNAIASAAQNGAMESETVSSAVECTAVAANEDAKAEEHRSLHKTKNPWTRPEPAHFNQAE</sequence>
<feature type="chain" id="PRO_5019792243" evidence="2">
    <location>
        <begin position="25"/>
        <end position="235"/>
    </location>
</feature>
<dbReference type="STRING" id="3750.A0A498JIM6"/>
<keyword evidence="2" id="KW-0732">Signal</keyword>
<organism evidence="3 4">
    <name type="scientific">Malus domestica</name>
    <name type="common">Apple</name>
    <name type="synonym">Pyrus malus</name>
    <dbReference type="NCBI Taxonomy" id="3750"/>
    <lineage>
        <taxon>Eukaryota</taxon>
        <taxon>Viridiplantae</taxon>
        <taxon>Streptophyta</taxon>
        <taxon>Embryophyta</taxon>
        <taxon>Tracheophyta</taxon>
        <taxon>Spermatophyta</taxon>
        <taxon>Magnoliopsida</taxon>
        <taxon>eudicotyledons</taxon>
        <taxon>Gunneridae</taxon>
        <taxon>Pentapetalae</taxon>
        <taxon>rosids</taxon>
        <taxon>fabids</taxon>
        <taxon>Rosales</taxon>
        <taxon>Rosaceae</taxon>
        <taxon>Amygdaloideae</taxon>
        <taxon>Maleae</taxon>
        <taxon>Malus</taxon>
    </lineage>
</organism>
<feature type="signal peptide" evidence="2">
    <location>
        <begin position="1"/>
        <end position="24"/>
    </location>
</feature>
<feature type="region of interest" description="Disordered" evidence="1">
    <location>
        <begin position="206"/>
        <end position="235"/>
    </location>
</feature>
<name>A0A498JIM6_MALDO</name>
<dbReference type="Gene3D" id="1.10.246.200">
    <property type="entry name" value="WPP domain"/>
    <property type="match status" value="1"/>
</dbReference>
<dbReference type="Proteomes" id="UP000290289">
    <property type="component" value="Chromosome 7"/>
</dbReference>
<protein>
    <submittedName>
        <fullName evidence="3">Uncharacterized protein</fullName>
    </submittedName>
</protein>
<evidence type="ECO:0000313" key="4">
    <source>
        <dbReference type="Proteomes" id="UP000290289"/>
    </source>
</evidence>
<dbReference type="InterPro" id="IPR038214">
    <property type="entry name" value="WPP_sf"/>
</dbReference>
<accession>A0A498JIM6</accession>
<evidence type="ECO:0000313" key="3">
    <source>
        <dbReference type="EMBL" id="RXH94815.1"/>
    </source>
</evidence>
<evidence type="ECO:0000256" key="1">
    <source>
        <dbReference type="SAM" id="MobiDB-lite"/>
    </source>
</evidence>
<proteinExistence type="predicted"/>
<gene>
    <name evidence="3" type="ORF">DVH24_024499</name>
</gene>
<reference evidence="3 4" key="1">
    <citation type="submission" date="2018-10" db="EMBL/GenBank/DDBJ databases">
        <title>A high-quality apple genome assembly.</title>
        <authorList>
            <person name="Hu J."/>
        </authorList>
    </citation>
    <scope>NUCLEOTIDE SEQUENCE [LARGE SCALE GENOMIC DNA]</scope>
    <source>
        <strain evidence="4">cv. HFTH1</strain>
        <tissue evidence="3">Young leaf</tissue>
    </source>
</reference>
<dbReference type="EMBL" id="RDQH01000333">
    <property type="protein sequence ID" value="RXH94815.1"/>
    <property type="molecule type" value="Genomic_DNA"/>
</dbReference>
<keyword evidence="4" id="KW-1185">Reference proteome</keyword>
<dbReference type="AlphaFoldDB" id="A0A498JIM6"/>
<evidence type="ECO:0000256" key="2">
    <source>
        <dbReference type="SAM" id="SignalP"/>
    </source>
</evidence>